<feature type="transmembrane region" description="Helical" evidence="12">
    <location>
        <begin position="465"/>
        <end position="484"/>
    </location>
</feature>
<gene>
    <name evidence="15" type="ORF">CC1G_04804</name>
</gene>
<evidence type="ECO:0000256" key="11">
    <source>
        <dbReference type="ARBA" id="ARBA00045104"/>
    </source>
</evidence>
<dbReference type="SUPFAM" id="SSF53756">
    <property type="entry name" value="UDP-Glycosyltransferase/glycogen phosphorylase"/>
    <property type="match status" value="1"/>
</dbReference>
<keyword evidence="4 12" id="KW-0328">Glycosyltransferase</keyword>
<feature type="domain" description="Glycosyltransferase subfamily 4-like N-terminal" evidence="14">
    <location>
        <begin position="17"/>
        <end position="208"/>
    </location>
</feature>
<evidence type="ECO:0000256" key="4">
    <source>
        <dbReference type="ARBA" id="ARBA00022676"/>
    </source>
</evidence>
<proteinExistence type="inferred from homology"/>
<dbReference type="InterPro" id="IPR027054">
    <property type="entry name" value="ALG2"/>
</dbReference>
<dbReference type="CDD" id="cd03805">
    <property type="entry name" value="GT4_ALG2-like"/>
    <property type="match status" value="1"/>
</dbReference>
<protein>
    <recommendedName>
        <fullName evidence="12">Alpha-1,3/1,6-mannosyltransferase ALG2</fullName>
        <ecNumber evidence="12">2.4.1.132</ecNumber>
        <ecNumber evidence="12">2.4.1.257</ecNumber>
    </recommendedName>
    <alternativeName>
        <fullName evidence="12">GDP-Man:Man(1)GlcNAc(2)-PP-Dol alpha-1,3-mannosyltransferase</fullName>
    </alternativeName>
</protein>
<evidence type="ECO:0000256" key="9">
    <source>
        <dbReference type="ARBA" id="ARBA00023136"/>
    </source>
</evidence>
<dbReference type="OrthoDB" id="448893at2759"/>
<evidence type="ECO:0000256" key="3">
    <source>
        <dbReference type="ARBA" id="ARBA00004922"/>
    </source>
</evidence>
<feature type="domain" description="Glycosyl transferase family 1" evidence="13">
    <location>
        <begin position="322"/>
        <end position="429"/>
    </location>
</feature>
<evidence type="ECO:0000256" key="5">
    <source>
        <dbReference type="ARBA" id="ARBA00022679"/>
    </source>
</evidence>
<dbReference type="Pfam" id="PF00534">
    <property type="entry name" value="Glycos_transf_1"/>
    <property type="match status" value="1"/>
</dbReference>
<dbReference type="PANTHER" id="PTHR45918">
    <property type="entry name" value="ALPHA-1,3/1,6-MANNOSYLTRANSFERASE ALG2"/>
    <property type="match status" value="1"/>
</dbReference>
<organism evidence="15 16">
    <name type="scientific">Coprinopsis cinerea (strain Okayama-7 / 130 / ATCC MYA-4618 / FGSC 9003)</name>
    <name type="common">Inky cap fungus</name>
    <name type="synonym">Hormographiella aspergillata</name>
    <dbReference type="NCBI Taxonomy" id="240176"/>
    <lineage>
        <taxon>Eukaryota</taxon>
        <taxon>Fungi</taxon>
        <taxon>Dikarya</taxon>
        <taxon>Basidiomycota</taxon>
        <taxon>Agaricomycotina</taxon>
        <taxon>Agaricomycetes</taxon>
        <taxon>Agaricomycetidae</taxon>
        <taxon>Agaricales</taxon>
        <taxon>Agaricineae</taxon>
        <taxon>Psathyrellaceae</taxon>
        <taxon>Coprinopsis</taxon>
    </lineage>
</organism>
<comment type="caution">
    <text evidence="15">The sequence shown here is derived from an EMBL/GenBank/DDBJ whole genome shotgun (WGS) entry which is preliminary data.</text>
</comment>
<evidence type="ECO:0000256" key="10">
    <source>
        <dbReference type="ARBA" id="ARBA00045103"/>
    </source>
</evidence>
<dbReference type="GeneID" id="6014945"/>
<evidence type="ECO:0000313" key="16">
    <source>
        <dbReference type="Proteomes" id="UP000001861"/>
    </source>
</evidence>
<name>A8P2M4_COPC7</name>
<dbReference type="InterPro" id="IPR028098">
    <property type="entry name" value="Glyco_trans_4-like_N"/>
</dbReference>
<dbReference type="EC" id="2.4.1.132" evidence="12"/>
<dbReference type="KEGG" id="cci:CC1G_04804"/>
<comment type="catalytic activity">
    <reaction evidence="10 12">
        <text>a beta-D-Man-(1-&gt;4)-beta-D-GlcNAc-(1-&gt;4)-alpha-D-GlcNAc-diphospho-di-trans,poly-cis-dolichol + GDP-alpha-D-mannose = an alpha-D-Man-(1-&gt;3)-beta-D-Man-(1-&gt;4)-beta-D-GlcNAc-(1-&gt;4)-alpha-D-GlcNAc-diphospho-di-trans,poly-cis-dolichol + GDP + H(+)</text>
        <dbReference type="Rhea" id="RHEA:29515"/>
        <dbReference type="Rhea" id="RHEA-COMP:19511"/>
        <dbReference type="Rhea" id="RHEA-COMP:19513"/>
        <dbReference type="ChEBI" id="CHEBI:15378"/>
        <dbReference type="ChEBI" id="CHEBI:57527"/>
        <dbReference type="ChEBI" id="CHEBI:58189"/>
        <dbReference type="ChEBI" id="CHEBI:58472"/>
        <dbReference type="ChEBI" id="CHEBI:132510"/>
        <dbReference type="EC" id="2.4.1.132"/>
    </reaction>
    <physiologicalReaction direction="left-to-right" evidence="10 12">
        <dbReference type="Rhea" id="RHEA:29516"/>
    </physiologicalReaction>
</comment>
<comment type="subcellular location">
    <subcellularLocation>
        <location evidence="2 12">Endoplasmic reticulum membrane</location>
    </subcellularLocation>
</comment>
<keyword evidence="9 12" id="KW-0472">Membrane</keyword>
<evidence type="ECO:0000256" key="1">
    <source>
        <dbReference type="ARBA" id="ARBA00003142"/>
    </source>
</evidence>
<comment type="function">
    <text evidence="1 12">Mannosylates Man(2)GlcNAc(2)-dolichol diphosphate and Man(1)GlcNAc(2)-dolichol diphosphate to form Man(3)GlcNAc(2)-dolichol diphosphate.</text>
</comment>
<dbReference type="Gene3D" id="3.40.50.2000">
    <property type="entry name" value="Glycogen Phosphorylase B"/>
    <property type="match status" value="2"/>
</dbReference>
<evidence type="ECO:0000256" key="8">
    <source>
        <dbReference type="ARBA" id="ARBA00022989"/>
    </source>
</evidence>
<dbReference type="FunCoup" id="A8P2M4">
    <property type="interactions" value="439"/>
</dbReference>
<dbReference type="GO" id="GO:0004378">
    <property type="term" value="F:GDP-Man:Man(1)GlcNAc(2)-PP-Dol alpha-1,3-mannosyltransferase activity"/>
    <property type="evidence" value="ECO:0007669"/>
    <property type="project" value="UniProtKB-UniRule"/>
</dbReference>
<keyword evidence="8 12" id="KW-1133">Transmembrane helix</keyword>
<evidence type="ECO:0000256" key="2">
    <source>
        <dbReference type="ARBA" id="ARBA00004586"/>
    </source>
</evidence>
<dbReference type="UniPathway" id="UPA00378"/>
<dbReference type="OMA" id="AMYMKCP"/>
<evidence type="ECO:0000259" key="13">
    <source>
        <dbReference type="Pfam" id="PF00534"/>
    </source>
</evidence>
<dbReference type="EMBL" id="AACS02000013">
    <property type="protein sequence ID" value="EAU83548.2"/>
    <property type="molecule type" value="Genomic_DNA"/>
</dbReference>
<evidence type="ECO:0000256" key="7">
    <source>
        <dbReference type="ARBA" id="ARBA00022824"/>
    </source>
</evidence>
<accession>A8P2M4</accession>
<dbReference type="RefSeq" id="XP_001838360.2">
    <property type="nucleotide sequence ID" value="XM_001838308.2"/>
</dbReference>
<sequence>MASKRLRVAFVHPDLGIGGAERLVVDAALGLQKLGHDVGIYTSHHDPTHCFEETKDGSLKVHYVPPPFPRSLKGKFHIIFAHLRQLHLFATMLLQGKTRGYDVFFVDQLSTCVPFLRGVAGKRVVFYCHFPDKLLADGAFVDGGGGVVRRQGLVKRLYRLPMDWLEEVTTRQADIILANSKFTARVFKSYFPSIKKLPEIVYPGINLEAYEGTYDSSDPDVASVISNRPTLISLNRFEGKKNIVLALESFAKLKLHSEGNHAKLKDLRLVLAGGYDDRLEDNRHVIAQLQALAKALSLTYIITSPAPLPPSLSSPSLREATNPDVVFLLNFTTSQRTALLRSESTLALLYTPSNEHFGIVPIEAMACGVPVLACNSGGPLESVLSSSTEEIGTGWLREPDPDLWAASLLEIVSLSEEQRKRLGEKARERAKRLFGMEAMAKGLEAALVEAASMGPVDADEAWGPWWKVWVMILGFVLAYVYGSFRS</sequence>
<dbReference type="GO" id="GO:0005789">
    <property type="term" value="C:endoplasmic reticulum membrane"/>
    <property type="evidence" value="ECO:0007669"/>
    <property type="project" value="UniProtKB-SubCell"/>
</dbReference>
<keyword evidence="6 12" id="KW-0812">Transmembrane</keyword>
<dbReference type="PANTHER" id="PTHR45918:SF1">
    <property type="entry name" value="ALPHA-1,3_1,6-MANNOSYLTRANSFERASE ALG2"/>
    <property type="match status" value="1"/>
</dbReference>
<dbReference type="AlphaFoldDB" id="A8P2M4"/>
<dbReference type="GO" id="GO:0102704">
    <property type="term" value="F:GDP-Man:Man(2)GlcNAc(2)-PP-Dol alpha-1,6-mannosyltransferase activity"/>
    <property type="evidence" value="ECO:0007669"/>
    <property type="project" value="UniProtKB-UniRule"/>
</dbReference>
<evidence type="ECO:0000256" key="6">
    <source>
        <dbReference type="ARBA" id="ARBA00022692"/>
    </source>
</evidence>
<dbReference type="Proteomes" id="UP000001861">
    <property type="component" value="Unassembled WGS sequence"/>
</dbReference>
<comment type="pathway">
    <text evidence="3 12">Protein modification; protein glycosylation.</text>
</comment>
<comment type="similarity">
    <text evidence="12">Belongs to the glycosyltransferase group 1 family.</text>
</comment>
<dbReference type="HOGENOM" id="CLU_030619_0_0_1"/>
<dbReference type="Pfam" id="PF13439">
    <property type="entry name" value="Glyco_transf_4"/>
    <property type="match status" value="1"/>
</dbReference>
<keyword evidence="7 12" id="KW-0256">Endoplasmic reticulum</keyword>
<evidence type="ECO:0000256" key="12">
    <source>
        <dbReference type="RuleBase" id="RU367136"/>
    </source>
</evidence>
<comment type="catalytic activity">
    <reaction evidence="11 12">
        <text>an alpha-D-Man-(1-&gt;3)-beta-D-Man-(1-&gt;4)-beta-D-GlcNAc-(1-&gt;4)-alpha-D-GlcNAc-diphospho-di-trans,poly-cis-dolichol + GDP-alpha-D-mannose = an alpha-D-Man-(1-&gt;3)-[alpha-D-Man-(1-&gt;6)]-beta-D-Man-(1-&gt;4)-beta-D-GlcNAc-(1-&gt;4)-alpha-D-GlcNAc-diphospho-di-trans,poly-cis-dolichol + GDP + H(+)</text>
        <dbReference type="Rhea" id="RHEA:29519"/>
        <dbReference type="Rhea" id="RHEA-COMP:19513"/>
        <dbReference type="Rhea" id="RHEA-COMP:19515"/>
        <dbReference type="ChEBI" id="CHEBI:15378"/>
        <dbReference type="ChEBI" id="CHEBI:57527"/>
        <dbReference type="ChEBI" id="CHEBI:58189"/>
        <dbReference type="ChEBI" id="CHEBI:132510"/>
        <dbReference type="ChEBI" id="CHEBI:132511"/>
        <dbReference type="EC" id="2.4.1.257"/>
    </reaction>
    <physiologicalReaction direction="left-to-right" evidence="11 12">
        <dbReference type="Rhea" id="RHEA:29520"/>
    </physiologicalReaction>
</comment>
<reference evidence="15 16" key="1">
    <citation type="journal article" date="2010" name="Proc. Natl. Acad. Sci. U.S.A.">
        <title>Insights into evolution of multicellular fungi from the assembled chromosomes of the mushroom Coprinopsis cinerea (Coprinus cinereus).</title>
        <authorList>
            <person name="Stajich J.E."/>
            <person name="Wilke S.K."/>
            <person name="Ahren D."/>
            <person name="Au C.H."/>
            <person name="Birren B.W."/>
            <person name="Borodovsky M."/>
            <person name="Burns C."/>
            <person name="Canback B."/>
            <person name="Casselton L.A."/>
            <person name="Cheng C.K."/>
            <person name="Deng J."/>
            <person name="Dietrich F.S."/>
            <person name="Fargo D.C."/>
            <person name="Farman M.L."/>
            <person name="Gathman A.C."/>
            <person name="Goldberg J."/>
            <person name="Guigo R."/>
            <person name="Hoegger P.J."/>
            <person name="Hooker J.B."/>
            <person name="Huggins A."/>
            <person name="James T.Y."/>
            <person name="Kamada T."/>
            <person name="Kilaru S."/>
            <person name="Kodira C."/>
            <person name="Kues U."/>
            <person name="Kupfer D."/>
            <person name="Kwan H.S."/>
            <person name="Lomsadze A."/>
            <person name="Li W."/>
            <person name="Lilly W.W."/>
            <person name="Ma L.J."/>
            <person name="Mackey A.J."/>
            <person name="Manning G."/>
            <person name="Martin F."/>
            <person name="Muraguchi H."/>
            <person name="Natvig D.O."/>
            <person name="Palmerini H."/>
            <person name="Ramesh M.A."/>
            <person name="Rehmeyer C.J."/>
            <person name="Roe B.A."/>
            <person name="Shenoy N."/>
            <person name="Stanke M."/>
            <person name="Ter-Hovhannisyan V."/>
            <person name="Tunlid A."/>
            <person name="Velagapudi R."/>
            <person name="Vision T.J."/>
            <person name="Zeng Q."/>
            <person name="Zolan M.E."/>
            <person name="Pukkila P.J."/>
        </authorList>
    </citation>
    <scope>NUCLEOTIDE SEQUENCE [LARGE SCALE GENOMIC DNA]</scope>
    <source>
        <strain evidence="16">Okayama-7 / 130 / ATCC MYA-4618 / FGSC 9003</strain>
    </source>
</reference>
<dbReference type="InterPro" id="IPR001296">
    <property type="entry name" value="Glyco_trans_1"/>
</dbReference>
<dbReference type="STRING" id="240176.A8P2M4"/>
<dbReference type="InParanoid" id="A8P2M4"/>
<evidence type="ECO:0000259" key="14">
    <source>
        <dbReference type="Pfam" id="PF13439"/>
    </source>
</evidence>
<keyword evidence="5 12" id="KW-0808">Transferase</keyword>
<dbReference type="EC" id="2.4.1.257" evidence="12"/>
<keyword evidence="16" id="KW-1185">Reference proteome</keyword>
<dbReference type="eggNOG" id="KOG0853">
    <property type="taxonomic scope" value="Eukaryota"/>
</dbReference>
<dbReference type="VEuPathDB" id="FungiDB:CC1G_04804"/>
<evidence type="ECO:0000313" key="15">
    <source>
        <dbReference type="EMBL" id="EAU83548.2"/>
    </source>
</evidence>